<dbReference type="EMBL" id="SAEB01000007">
    <property type="protein sequence ID" value="RVD84384.1"/>
    <property type="molecule type" value="Genomic_DNA"/>
</dbReference>
<evidence type="ECO:0000256" key="1">
    <source>
        <dbReference type="SAM" id="MobiDB-lite"/>
    </source>
</evidence>
<organism evidence="2 3">
    <name type="scientific">Arthrobotrys flagrans</name>
    <name type="common">Nematode-trapping fungus</name>
    <name type="synonym">Trichothecium flagrans</name>
    <dbReference type="NCBI Taxonomy" id="97331"/>
    <lineage>
        <taxon>Eukaryota</taxon>
        <taxon>Fungi</taxon>
        <taxon>Dikarya</taxon>
        <taxon>Ascomycota</taxon>
        <taxon>Pezizomycotina</taxon>
        <taxon>Orbiliomycetes</taxon>
        <taxon>Orbiliales</taxon>
        <taxon>Orbiliaceae</taxon>
        <taxon>Arthrobotrys</taxon>
    </lineage>
</organism>
<dbReference type="VEuPathDB" id="FungiDB:DFL_006136"/>
<dbReference type="Proteomes" id="UP000283090">
    <property type="component" value="Unassembled WGS sequence"/>
</dbReference>
<feature type="compositionally biased region" description="Basic and acidic residues" evidence="1">
    <location>
        <begin position="189"/>
        <end position="202"/>
    </location>
</feature>
<accession>A0A436ZZI7</accession>
<evidence type="ECO:0000313" key="2">
    <source>
        <dbReference type="EMBL" id="RVD84384.1"/>
    </source>
</evidence>
<feature type="compositionally biased region" description="Low complexity" evidence="1">
    <location>
        <begin position="96"/>
        <end position="105"/>
    </location>
</feature>
<feature type="compositionally biased region" description="Acidic residues" evidence="1">
    <location>
        <begin position="124"/>
        <end position="142"/>
    </location>
</feature>
<feature type="region of interest" description="Disordered" evidence="1">
    <location>
        <begin position="80"/>
        <end position="206"/>
    </location>
</feature>
<keyword evidence="3" id="KW-1185">Reference proteome</keyword>
<name>A0A436ZZI7_ARTFL</name>
<gene>
    <name evidence="2" type="ORF">DFL_006136</name>
</gene>
<dbReference type="GeneID" id="93588447"/>
<evidence type="ECO:0000313" key="3">
    <source>
        <dbReference type="Proteomes" id="UP000283090"/>
    </source>
</evidence>
<protein>
    <submittedName>
        <fullName evidence="2">Uncharacterized protein</fullName>
    </submittedName>
</protein>
<proteinExistence type="predicted"/>
<feature type="compositionally biased region" description="Acidic residues" evidence="1">
    <location>
        <begin position="83"/>
        <end position="95"/>
    </location>
</feature>
<dbReference type="OrthoDB" id="5348835at2759"/>
<sequence length="743" mass="83931">MGKSFLAETWNSTALENVLSREFIGVNPSYVPDPELKALEERAMEAMEHVYDLHEVAERRDAVTKNSEVAVRAIKARFLTPDADNDSNSEAEPESDSLGSGSGLDQDVTEESASDSETGSGQEDPSDDDIDSEADYTEEEWTPELTAIPEPRSALRRAVKFADQVPKTSITKSPPTSKQMKPPSQNENPKLDRNKEKKETRKAERKKIKQAENDFLDFLDRMVRELDNLKVLGQSSTDLFLRQHYAKNGTEASGDKLQQVRLTSRFQESVERMITELFRIGLPHVGSQISTADAEVIAKCALIVGLRQGIEISPHEFKEAIDSITYAIAKNFTRGEESLPVGSGLRAVPATKTVTDTKLKPNPGKPGPIETKKGYFGWAARFFQPSGKNPDLQAETGGRHPFVDPEIKLVLQDVNDEAQEAYENNERYIWGCEYLEADLKDITIETLPSNGKQKPGHKGPEDATYYRSFTSRLFASINTWVKRYIIPARKTTSIKINSPSALPAIKQTLRKFDYFEESDFITPEGEKSMKKRNEKRRMKRQMFFQYLFYQVLYENIWSKWLYGLSEHAEARVLKLAGLDETQKNTKQGHFARGRWFTDNVRRKPTNMTEIVLDHQAHIATTLRQLFVPLLNSNSAGTSPAKRRMSTSAEKELLMIISDAQALQLMFQSEFTVHKIVFDWPGTRFDKRWMVNGANAADVERSGRKPVPGKENGLVRGDTVDFVFQPGLFIGEATEIYEHIVVAV</sequence>
<feature type="compositionally biased region" description="Polar residues" evidence="1">
    <location>
        <begin position="166"/>
        <end position="188"/>
    </location>
</feature>
<reference evidence="2 3" key="1">
    <citation type="submission" date="2019-01" db="EMBL/GenBank/DDBJ databases">
        <title>Intercellular communication is required for trap formation in the nematode-trapping fungus Duddingtonia flagrans.</title>
        <authorList>
            <person name="Youssar L."/>
            <person name="Wernet V."/>
            <person name="Hensel N."/>
            <person name="Hildebrandt H.-G."/>
            <person name="Fischer R."/>
        </authorList>
    </citation>
    <scope>NUCLEOTIDE SEQUENCE [LARGE SCALE GENOMIC DNA]</scope>
    <source>
        <strain evidence="2 3">CBS H-5679</strain>
    </source>
</reference>
<dbReference type="AlphaFoldDB" id="A0A436ZZI7"/>
<dbReference type="RefSeq" id="XP_067489928.1">
    <property type="nucleotide sequence ID" value="XM_067635506.1"/>
</dbReference>
<comment type="caution">
    <text evidence="2">The sequence shown here is derived from an EMBL/GenBank/DDBJ whole genome shotgun (WGS) entry which is preliminary data.</text>
</comment>